<name>A0AAN9N2B0_CANGL</name>
<organism evidence="1 2">
    <name type="scientific">Canavalia gladiata</name>
    <name type="common">Sword bean</name>
    <name type="synonym">Dolichos gladiatus</name>
    <dbReference type="NCBI Taxonomy" id="3824"/>
    <lineage>
        <taxon>Eukaryota</taxon>
        <taxon>Viridiplantae</taxon>
        <taxon>Streptophyta</taxon>
        <taxon>Embryophyta</taxon>
        <taxon>Tracheophyta</taxon>
        <taxon>Spermatophyta</taxon>
        <taxon>Magnoliopsida</taxon>
        <taxon>eudicotyledons</taxon>
        <taxon>Gunneridae</taxon>
        <taxon>Pentapetalae</taxon>
        <taxon>rosids</taxon>
        <taxon>fabids</taxon>
        <taxon>Fabales</taxon>
        <taxon>Fabaceae</taxon>
        <taxon>Papilionoideae</taxon>
        <taxon>50 kb inversion clade</taxon>
        <taxon>NPAAA clade</taxon>
        <taxon>indigoferoid/millettioid clade</taxon>
        <taxon>Phaseoleae</taxon>
        <taxon>Canavalia</taxon>
    </lineage>
</organism>
<reference evidence="1 2" key="1">
    <citation type="submission" date="2024-01" db="EMBL/GenBank/DDBJ databases">
        <title>The genomes of 5 underutilized Papilionoideae crops provide insights into root nodulation and disease resistanc.</title>
        <authorList>
            <person name="Jiang F."/>
        </authorList>
    </citation>
    <scope>NUCLEOTIDE SEQUENCE [LARGE SCALE GENOMIC DNA]</scope>
    <source>
        <strain evidence="1">LVBAO_FW01</strain>
        <tissue evidence="1">Leaves</tissue>
    </source>
</reference>
<evidence type="ECO:0000313" key="1">
    <source>
        <dbReference type="EMBL" id="KAK7362713.1"/>
    </source>
</evidence>
<proteinExistence type="predicted"/>
<protein>
    <submittedName>
        <fullName evidence="1">Uncharacterized protein</fullName>
    </submittedName>
</protein>
<dbReference type="Proteomes" id="UP001367508">
    <property type="component" value="Unassembled WGS sequence"/>
</dbReference>
<accession>A0AAN9N2B0</accession>
<gene>
    <name evidence="1" type="ORF">VNO77_04834</name>
</gene>
<dbReference type="EMBL" id="JAYMYQ010000001">
    <property type="protein sequence ID" value="KAK7362713.1"/>
    <property type="molecule type" value="Genomic_DNA"/>
</dbReference>
<evidence type="ECO:0000313" key="2">
    <source>
        <dbReference type="Proteomes" id="UP001367508"/>
    </source>
</evidence>
<dbReference type="AlphaFoldDB" id="A0AAN9N2B0"/>
<comment type="caution">
    <text evidence="1">The sequence shown here is derived from an EMBL/GenBank/DDBJ whole genome shotgun (WGS) entry which is preliminary data.</text>
</comment>
<keyword evidence="2" id="KW-1185">Reference proteome</keyword>
<sequence>MRTPKPVGTIYALKGWNPRPRGIVREGAGVQDQVGDIASQFDVGENGVEIDVGPYGGDNEGGHGVDFMEVDDAADFEGVHGDGELKGDKGVAYGEAPQWLQPSPGPRPHARSSTIARSNFHSNGSLGAVGVQDEILLSDSQP</sequence>